<dbReference type="PRINTS" id="PR00502">
    <property type="entry name" value="NUDIXFAMILY"/>
</dbReference>
<dbReference type="PROSITE" id="PS00893">
    <property type="entry name" value="NUDIX_BOX"/>
    <property type="match status" value="1"/>
</dbReference>
<dbReference type="RefSeq" id="WP_011995568.1">
    <property type="nucleotide sequence ID" value="NC_009719.1"/>
</dbReference>
<dbReference type="eggNOG" id="COG1051">
    <property type="taxonomic scope" value="Bacteria"/>
</dbReference>
<proteinExistence type="inferred from homology"/>
<dbReference type="Pfam" id="PF00293">
    <property type="entry name" value="NUDIX"/>
    <property type="match status" value="1"/>
</dbReference>
<comment type="similarity">
    <text evidence="4">Belongs to the Nudix hydrolase family.</text>
</comment>
<keyword evidence="7" id="KW-1185">Reference proteome</keyword>
<dbReference type="InterPro" id="IPR000086">
    <property type="entry name" value="NUDIX_hydrolase_dom"/>
</dbReference>
<gene>
    <name evidence="6" type="ordered locus">Plav_0654</name>
</gene>
<evidence type="ECO:0000256" key="3">
    <source>
        <dbReference type="ARBA" id="ARBA00022842"/>
    </source>
</evidence>
<sequence>MHPRKTARVLLFDPQNRLLLVRMHDPDVGDAAGKVLAAPYWVTIGGEIEPGEDVATAARRELREETGLSGVRFGPPVWTTEHSLCIHGKTRLLQETFLPAWTDATDLNQSAWTELERQVIHEMKWWTPGELQATEETIFPTSLPQHIPALTRGDIPALPFAIAP</sequence>
<dbReference type="InterPro" id="IPR020084">
    <property type="entry name" value="NUDIX_hydrolase_CS"/>
</dbReference>
<evidence type="ECO:0000256" key="4">
    <source>
        <dbReference type="RuleBase" id="RU003476"/>
    </source>
</evidence>
<evidence type="ECO:0000313" key="7">
    <source>
        <dbReference type="Proteomes" id="UP000006377"/>
    </source>
</evidence>
<reference evidence="6 7" key="1">
    <citation type="journal article" date="2011" name="Stand. Genomic Sci.">
        <title>Complete genome sequence of Parvibaculum lavamentivorans type strain (DS-1(T)).</title>
        <authorList>
            <person name="Schleheck D."/>
            <person name="Weiss M."/>
            <person name="Pitluck S."/>
            <person name="Bruce D."/>
            <person name="Land M.L."/>
            <person name="Han S."/>
            <person name="Saunders E."/>
            <person name="Tapia R."/>
            <person name="Detter C."/>
            <person name="Brettin T."/>
            <person name="Han J."/>
            <person name="Woyke T."/>
            <person name="Goodwin L."/>
            <person name="Pennacchio L."/>
            <person name="Nolan M."/>
            <person name="Cook A.M."/>
            <person name="Kjelleberg S."/>
            <person name="Thomas T."/>
        </authorList>
    </citation>
    <scope>NUCLEOTIDE SEQUENCE [LARGE SCALE GENOMIC DNA]</scope>
    <source>
        <strain evidence="7">DS-1 / DSM 13023 / NCIMB 13966</strain>
    </source>
</reference>
<feature type="domain" description="Nudix hydrolase" evidence="5">
    <location>
        <begin position="2"/>
        <end position="147"/>
    </location>
</feature>
<dbReference type="InterPro" id="IPR015797">
    <property type="entry name" value="NUDIX_hydrolase-like_dom_sf"/>
</dbReference>
<dbReference type="PANTHER" id="PTHR43046:SF12">
    <property type="entry name" value="GDP-MANNOSE MANNOSYL HYDROLASE"/>
    <property type="match status" value="1"/>
</dbReference>
<dbReference type="SUPFAM" id="SSF55811">
    <property type="entry name" value="Nudix"/>
    <property type="match status" value="1"/>
</dbReference>
<dbReference type="PANTHER" id="PTHR43046">
    <property type="entry name" value="GDP-MANNOSE MANNOSYL HYDROLASE"/>
    <property type="match status" value="1"/>
</dbReference>
<evidence type="ECO:0000256" key="2">
    <source>
        <dbReference type="ARBA" id="ARBA00022801"/>
    </source>
</evidence>
<evidence type="ECO:0000256" key="1">
    <source>
        <dbReference type="ARBA" id="ARBA00001946"/>
    </source>
</evidence>
<dbReference type="STRING" id="402881.Plav_0654"/>
<dbReference type="Proteomes" id="UP000006377">
    <property type="component" value="Chromosome"/>
</dbReference>
<accession>A7HQU4</accession>
<dbReference type="OrthoDB" id="9761969at2"/>
<evidence type="ECO:0000259" key="5">
    <source>
        <dbReference type="PROSITE" id="PS51462"/>
    </source>
</evidence>
<dbReference type="EMBL" id="CP000774">
    <property type="protein sequence ID" value="ABS62277.1"/>
    <property type="molecule type" value="Genomic_DNA"/>
</dbReference>
<name>A7HQU4_PARL1</name>
<organism evidence="6 7">
    <name type="scientific">Parvibaculum lavamentivorans (strain DS-1 / DSM 13023 / NCIMB 13966)</name>
    <dbReference type="NCBI Taxonomy" id="402881"/>
    <lineage>
        <taxon>Bacteria</taxon>
        <taxon>Pseudomonadati</taxon>
        <taxon>Pseudomonadota</taxon>
        <taxon>Alphaproteobacteria</taxon>
        <taxon>Hyphomicrobiales</taxon>
        <taxon>Parvibaculaceae</taxon>
        <taxon>Parvibaculum</taxon>
    </lineage>
</organism>
<protein>
    <submittedName>
        <fullName evidence="6">NUDIX hydrolase</fullName>
    </submittedName>
</protein>
<dbReference type="KEGG" id="pla:Plav_0654"/>
<dbReference type="InterPro" id="IPR020476">
    <property type="entry name" value="Nudix_hydrolase"/>
</dbReference>
<keyword evidence="3" id="KW-0460">Magnesium</keyword>
<dbReference type="PROSITE" id="PS51462">
    <property type="entry name" value="NUDIX"/>
    <property type="match status" value="1"/>
</dbReference>
<dbReference type="AlphaFoldDB" id="A7HQU4"/>
<evidence type="ECO:0000313" key="6">
    <source>
        <dbReference type="EMBL" id="ABS62277.1"/>
    </source>
</evidence>
<dbReference type="CDD" id="cd04685">
    <property type="entry name" value="NUDIX_Hydrolase"/>
    <property type="match status" value="1"/>
</dbReference>
<dbReference type="HOGENOM" id="CLU_100874_2_0_5"/>
<comment type="cofactor">
    <cofactor evidence="1">
        <name>Mg(2+)</name>
        <dbReference type="ChEBI" id="CHEBI:18420"/>
    </cofactor>
</comment>
<keyword evidence="2 4" id="KW-0378">Hydrolase</keyword>
<dbReference type="GO" id="GO:0016787">
    <property type="term" value="F:hydrolase activity"/>
    <property type="evidence" value="ECO:0007669"/>
    <property type="project" value="UniProtKB-KW"/>
</dbReference>
<dbReference type="Gene3D" id="3.90.79.10">
    <property type="entry name" value="Nucleoside Triphosphate Pyrophosphohydrolase"/>
    <property type="match status" value="1"/>
</dbReference>